<keyword evidence="1" id="KW-0472">Membrane</keyword>
<protein>
    <submittedName>
        <fullName evidence="2">Uncharacterized protein</fullName>
    </submittedName>
</protein>
<gene>
    <name evidence="2" type="ORF">DA73_0242045</name>
</gene>
<name>A0A0C1R5I9_9CYAN</name>
<organism evidence="2">
    <name type="scientific">Tolypothrix bouteillei VB521301</name>
    <dbReference type="NCBI Taxonomy" id="1479485"/>
    <lineage>
        <taxon>Bacteria</taxon>
        <taxon>Bacillati</taxon>
        <taxon>Cyanobacteriota</taxon>
        <taxon>Cyanophyceae</taxon>
        <taxon>Nostocales</taxon>
        <taxon>Tolypothrichaceae</taxon>
        <taxon>Tolypothrix</taxon>
    </lineage>
</organism>
<feature type="transmembrane region" description="Helical" evidence="1">
    <location>
        <begin position="31"/>
        <end position="48"/>
    </location>
</feature>
<accession>A0A0C1R5I9</accession>
<keyword evidence="1" id="KW-0812">Transmembrane</keyword>
<dbReference type="STRING" id="1479485.DA73_0242045"/>
<reference evidence="2" key="1">
    <citation type="journal article" date="2015" name="Genome Announc.">
        <title>Draft Genome Sequence of Tolypothrix boutellei Strain VB521301.</title>
        <authorList>
            <person name="Chandrababunaidu M.M."/>
            <person name="Singh D."/>
            <person name="Sen D."/>
            <person name="Bhan S."/>
            <person name="Das S."/>
            <person name="Gupta A."/>
            <person name="Adhikary S.P."/>
            <person name="Tripathy S."/>
        </authorList>
    </citation>
    <scope>NUCLEOTIDE SEQUENCE</scope>
    <source>
        <strain evidence="2">VB521301</strain>
    </source>
</reference>
<evidence type="ECO:0000256" key="1">
    <source>
        <dbReference type="SAM" id="Phobius"/>
    </source>
</evidence>
<comment type="caution">
    <text evidence="2">The sequence shown here is derived from an EMBL/GenBank/DDBJ whole genome shotgun (WGS) entry which is preliminary data.</text>
</comment>
<dbReference type="EMBL" id="JHEG02000059">
    <property type="protein sequence ID" value="KIE07625.1"/>
    <property type="molecule type" value="Genomic_DNA"/>
</dbReference>
<keyword evidence="1" id="KW-1133">Transmembrane helix</keyword>
<evidence type="ECO:0000313" key="2">
    <source>
        <dbReference type="EMBL" id="KIE07625.1"/>
    </source>
</evidence>
<dbReference type="AlphaFoldDB" id="A0A0C1R5I9"/>
<sequence length="93" mass="10383">MALKIGFTCVVFVVAFSGTRALAILHLFLVVPSIVSLLAFCLQGLWWLSLSDGSSSFLHVIETKGSTSVQFVDWAKWYFIATWNIYSLSLIHI</sequence>
<proteinExistence type="predicted"/>